<organism evidence="1 2">
    <name type="scientific">Paraglomus occultum</name>
    <dbReference type="NCBI Taxonomy" id="144539"/>
    <lineage>
        <taxon>Eukaryota</taxon>
        <taxon>Fungi</taxon>
        <taxon>Fungi incertae sedis</taxon>
        <taxon>Mucoromycota</taxon>
        <taxon>Glomeromycotina</taxon>
        <taxon>Glomeromycetes</taxon>
        <taxon>Paraglomerales</taxon>
        <taxon>Paraglomeraceae</taxon>
        <taxon>Paraglomus</taxon>
    </lineage>
</organism>
<keyword evidence="2" id="KW-1185">Reference proteome</keyword>
<comment type="caution">
    <text evidence="1">The sequence shown here is derived from an EMBL/GenBank/DDBJ whole genome shotgun (WGS) entry which is preliminary data.</text>
</comment>
<reference evidence="1" key="1">
    <citation type="submission" date="2021-06" db="EMBL/GenBank/DDBJ databases">
        <authorList>
            <person name="Kallberg Y."/>
            <person name="Tangrot J."/>
            <person name="Rosling A."/>
        </authorList>
    </citation>
    <scope>NUCLEOTIDE SEQUENCE</scope>
    <source>
        <strain evidence="1">IA702</strain>
    </source>
</reference>
<dbReference type="OrthoDB" id="4062651at2759"/>
<accession>A0A9N8ZUN2</accession>
<dbReference type="EMBL" id="CAJVPJ010000302">
    <property type="protein sequence ID" value="CAG8508799.1"/>
    <property type="molecule type" value="Genomic_DNA"/>
</dbReference>
<proteinExistence type="predicted"/>
<evidence type="ECO:0000313" key="2">
    <source>
        <dbReference type="Proteomes" id="UP000789572"/>
    </source>
</evidence>
<dbReference type="AlphaFoldDB" id="A0A9N8ZUN2"/>
<dbReference type="Proteomes" id="UP000789572">
    <property type="component" value="Unassembled WGS sequence"/>
</dbReference>
<name>A0A9N8ZUN2_9GLOM</name>
<sequence>MVKKLLLKFTTWYNEAAHELCTKDSLAPKLLGVEEVSKGLKISTCTYGGCEEGHQFIAQK</sequence>
<gene>
    <name evidence="1" type="ORF">POCULU_LOCUS2960</name>
</gene>
<protein>
    <submittedName>
        <fullName evidence="1">10711_t:CDS:1</fullName>
    </submittedName>
</protein>
<evidence type="ECO:0000313" key="1">
    <source>
        <dbReference type="EMBL" id="CAG8508799.1"/>
    </source>
</evidence>